<dbReference type="Proteomes" id="UP000054477">
    <property type="component" value="Unassembled WGS sequence"/>
</dbReference>
<keyword evidence="3" id="KW-1185">Reference proteome</keyword>
<evidence type="ECO:0000313" key="2">
    <source>
        <dbReference type="EMBL" id="KIJ94500.1"/>
    </source>
</evidence>
<dbReference type="PROSITE" id="PS50181">
    <property type="entry name" value="FBOX"/>
    <property type="match status" value="1"/>
</dbReference>
<dbReference type="AlphaFoldDB" id="A0A0C9WSB4"/>
<dbReference type="STRING" id="1095629.A0A0C9WSB4"/>
<dbReference type="EMBL" id="KN838790">
    <property type="protein sequence ID" value="KIJ94500.1"/>
    <property type="molecule type" value="Genomic_DNA"/>
</dbReference>
<protein>
    <recommendedName>
        <fullName evidence="1">F-box domain-containing protein</fullName>
    </recommendedName>
</protein>
<evidence type="ECO:0000259" key="1">
    <source>
        <dbReference type="PROSITE" id="PS50181"/>
    </source>
</evidence>
<dbReference type="SUPFAM" id="SSF81383">
    <property type="entry name" value="F-box domain"/>
    <property type="match status" value="1"/>
</dbReference>
<reference evidence="3" key="2">
    <citation type="submission" date="2015-01" db="EMBL/GenBank/DDBJ databases">
        <title>Evolutionary Origins and Diversification of the Mycorrhizal Mutualists.</title>
        <authorList>
            <consortium name="DOE Joint Genome Institute"/>
            <consortium name="Mycorrhizal Genomics Consortium"/>
            <person name="Kohler A."/>
            <person name="Kuo A."/>
            <person name="Nagy L.G."/>
            <person name="Floudas D."/>
            <person name="Copeland A."/>
            <person name="Barry K.W."/>
            <person name="Cichocki N."/>
            <person name="Veneault-Fourrey C."/>
            <person name="LaButti K."/>
            <person name="Lindquist E.A."/>
            <person name="Lipzen A."/>
            <person name="Lundell T."/>
            <person name="Morin E."/>
            <person name="Murat C."/>
            <person name="Riley R."/>
            <person name="Ohm R."/>
            <person name="Sun H."/>
            <person name="Tunlid A."/>
            <person name="Henrissat B."/>
            <person name="Grigoriev I.V."/>
            <person name="Hibbett D.S."/>
            <person name="Martin F."/>
        </authorList>
    </citation>
    <scope>NUCLEOTIDE SEQUENCE [LARGE SCALE GENOMIC DNA]</scope>
    <source>
        <strain evidence="3">LaAM-08-1</strain>
    </source>
</reference>
<feature type="domain" description="F-box" evidence="1">
    <location>
        <begin position="62"/>
        <end position="111"/>
    </location>
</feature>
<accession>A0A0C9WSB4</accession>
<proteinExistence type="predicted"/>
<sequence>MSIEPQNTMETEDRQLPSALVYEPVVRTVDRHNTANHLAIYVLRQWRRSIPKVAFRPRVGYLGSICSIPIDILYEVLKYVHPIDLYHISQANRAFQALLSHPDSSLAWTLASENDPALPKCPPVTPDFPTKMSGLEWAGLLFGRLVCQDCGEGDAPANIPFRRFQCFDCPQSSENDRLVDSVCGTESPIRYTLVRKSQVLQLWESGCTAEADDWYLYSEAEMNAADEAILGYEDAIVRKKPGAKEAYDAYIAKRRAEVDPINEHAATCLRWVEELRECYVKDLKRRELKTIKRARRRFKRLGYHAEDISKATFEIEFEDVRYLNAPRLSNKRWEVIKCRLEPYVIQAKNERRTAIHINARKKNRARAVSEYMKSVPPFSNMGVPSSALRCLRV</sequence>
<name>A0A0C9WSB4_9AGAR</name>
<dbReference type="HOGENOM" id="CLU_702203_0_0_1"/>
<evidence type="ECO:0000313" key="3">
    <source>
        <dbReference type="Proteomes" id="UP000054477"/>
    </source>
</evidence>
<gene>
    <name evidence="2" type="ORF">K443DRAFT_683704</name>
</gene>
<dbReference type="InterPro" id="IPR001810">
    <property type="entry name" value="F-box_dom"/>
</dbReference>
<organism evidence="2 3">
    <name type="scientific">Laccaria amethystina LaAM-08-1</name>
    <dbReference type="NCBI Taxonomy" id="1095629"/>
    <lineage>
        <taxon>Eukaryota</taxon>
        <taxon>Fungi</taxon>
        <taxon>Dikarya</taxon>
        <taxon>Basidiomycota</taxon>
        <taxon>Agaricomycotina</taxon>
        <taxon>Agaricomycetes</taxon>
        <taxon>Agaricomycetidae</taxon>
        <taxon>Agaricales</taxon>
        <taxon>Agaricineae</taxon>
        <taxon>Hydnangiaceae</taxon>
        <taxon>Laccaria</taxon>
    </lineage>
</organism>
<reference evidence="2 3" key="1">
    <citation type="submission" date="2014-04" db="EMBL/GenBank/DDBJ databases">
        <authorList>
            <consortium name="DOE Joint Genome Institute"/>
            <person name="Kuo A."/>
            <person name="Kohler A."/>
            <person name="Nagy L.G."/>
            <person name="Floudas D."/>
            <person name="Copeland A."/>
            <person name="Barry K.W."/>
            <person name="Cichocki N."/>
            <person name="Veneault-Fourrey C."/>
            <person name="LaButti K."/>
            <person name="Lindquist E.A."/>
            <person name="Lipzen A."/>
            <person name="Lundell T."/>
            <person name="Morin E."/>
            <person name="Murat C."/>
            <person name="Sun H."/>
            <person name="Tunlid A."/>
            <person name="Henrissat B."/>
            <person name="Grigoriev I.V."/>
            <person name="Hibbett D.S."/>
            <person name="Martin F."/>
            <person name="Nordberg H.P."/>
            <person name="Cantor M.N."/>
            <person name="Hua S.X."/>
        </authorList>
    </citation>
    <scope>NUCLEOTIDE SEQUENCE [LARGE SCALE GENOMIC DNA]</scope>
    <source>
        <strain evidence="2 3">LaAM-08-1</strain>
    </source>
</reference>
<dbReference type="OrthoDB" id="2322499at2759"/>
<dbReference type="InterPro" id="IPR036047">
    <property type="entry name" value="F-box-like_dom_sf"/>
</dbReference>